<proteinExistence type="predicted"/>
<dbReference type="KEGG" id="vg:15613715"/>
<keyword evidence="2" id="KW-1185">Reference proteome</keyword>
<dbReference type="GeneID" id="15613715"/>
<gene>
    <name evidence="1" type="ORF">MYSEV_093</name>
</gene>
<name>A0A916P7A9_9POXV</name>
<protein>
    <submittedName>
        <fullName evidence="1">Uncharacterized protein</fullName>
    </submittedName>
</protein>
<reference evidence="1 2" key="1">
    <citation type="journal article" date="2013" name="J. Virol.">
        <title>New Insights into the Evolution of Entomopoxvirinae from the Complete Genome Sequences of Four Entomopoxviruses Infecting Adoxophyes honmai, Choristoneura biennis, Choristoneura rosaceana, and Mythimna separata.</title>
        <authorList>
            <person name="Theze J."/>
            <person name="Takatsuka J."/>
            <person name="Li Z."/>
            <person name="Gallais J."/>
            <person name="Doucet D."/>
            <person name="Arif B."/>
            <person name="Nakai M."/>
            <person name="Herniou E.A."/>
        </authorList>
    </citation>
    <scope>NUCLEOTIDE SEQUENCE [LARGE SCALE GENOMIC DNA]</scope>
</reference>
<dbReference type="EMBL" id="HF679134">
    <property type="protein sequence ID" value="CCU56291.1"/>
    <property type="molecule type" value="Genomic_DNA"/>
</dbReference>
<evidence type="ECO:0000313" key="1">
    <source>
        <dbReference type="EMBL" id="CCU56291.1"/>
    </source>
</evidence>
<dbReference type="Proteomes" id="UP000792671">
    <property type="component" value="Genome"/>
</dbReference>
<dbReference type="RefSeq" id="YP_008003610.1">
    <property type="nucleotide sequence ID" value="NC_021246.1"/>
</dbReference>
<evidence type="ECO:0000313" key="2">
    <source>
        <dbReference type="Proteomes" id="UP000792671"/>
    </source>
</evidence>
<accession>A0A916P7A9</accession>
<sequence>MDVTTIQIIFVNLILFIDKKETNLCTLEKLRYVKKLLENILFYKNKNIHHDNYYDYKIIGKMMNDVTTILSYLYAYDTNFEYKCNGDIYKFILTRDKNTKLEIYLTINETNAILYMVLFSSKIINTSFKSYTFKLCIDQNNMGVNSTIINGEICEKIQDLEYCKTNNENYYKLTWVEV</sequence>
<organism evidence="1 2">
    <name type="scientific">Mythimna separata entomopoxvirus 'L'</name>
    <dbReference type="NCBI Taxonomy" id="1293572"/>
    <lineage>
        <taxon>Viruses</taxon>
        <taxon>Varidnaviria</taxon>
        <taxon>Bamfordvirae</taxon>
        <taxon>Nucleocytoviricota</taxon>
        <taxon>Pokkesviricetes</taxon>
        <taxon>Chitovirales</taxon>
        <taxon>Poxviridae</taxon>
        <taxon>Entomopoxvirinae</taxon>
        <taxon>Betaentomopoxvirus</taxon>
        <taxon>Betaentomopoxvirus mseparata</taxon>
        <taxon>Mythimna separata entomopoxvirus</taxon>
    </lineage>
</organism>